<dbReference type="Pfam" id="PF20331">
    <property type="entry name" value="DUF6626"/>
    <property type="match status" value="1"/>
</dbReference>
<proteinExistence type="predicted"/>
<feature type="region of interest" description="Disordered" evidence="1">
    <location>
        <begin position="91"/>
        <end position="121"/>
    </location>
</feature>
<evidence type="ECO:0000256" key="1">
    <source>
        <dbReference type="SAM" id="MobiDB-lite"/>
    </source>
</evidence>
<comment type="caution">
    <text evidence="2">The sequence shown here is derived from an EMBL/GenBank/DDBJ whole genome shotgun (WGS) entry which is preliminary data.</text>
</comment>
<organism evidence="2 3">
    <name type="scientific">Azospirillum isscasi</name>
    <dbReference type="NCBI Taxonomy" id="3053926"/>
    <lineage>
        <taxon>Bacteria</taxon>
        <taxon>Pseudomonadati</taxon>
        <taxon>Pseudomonadota</taxon>
        <taxon>Alphaproteobacteria</taxon>
        <taxon>Rhodospirillales</taxon>
        <taxon>Azospirillaceae</taxon>
        <taxon>Azospirillum</taxon>
    </lineage>
</organism>
<evidence type="ECO:0000313" key="2">
    <source>
        <dbReference type="EMBL" id="MDQ2106436.1"/>
    </source>
</evidence>
<name>A0ABU0WQI2_9PROT</name>
<protein>
    <submittedName>
        <fullName evidence="2">Uncharacterized protein</fullName>
    </submittedName>
</protein>
<dbReference type="Proteomes" id="UP001227317">
    <property type="component" value="Unassembled WGS sequence"/>
</dbReference>
<dbReference type="RefSeq" id="WP_306711791.1">
    <property type="nucleotide sequence ID" value="NZ_JAUJFI010000246.1"/>
</dbReference>
<sequence>MIAVKTYNILLNVGVCSTQAEFSRNWLGASDRYFSFLLATGRDPHMTALMGLAARLERLTDHLSIDTRFTKQAQIFSNLVDEMWDHMRARAVATTPKRRGGKSTQDALPAARPRSAACTTA</sequence>
<dbReference type="InterPro" id="IPR046734">
    <property type="entry name" value="DUF6626"/>
</dbReference>
<evidence type="ECO:0000313" key="3">
    <source>
        <dbReference type="Proteomes" id="UP001227317"/>
    </source>
</evidence>
<keyword evidence="3" id="KW-1185">Reference proteome</keyword>
<accession>A0ABU0WQI2</accession>
<reference evidence="2 3" key="1">
    <citation type="submission" date="2023-06" db="EMBL/GenBank/DDBJ databases">
        <title>Azospirillum isscasensis sp.nov, a bacterium isolated from rhizosphere soil of rice.</title>
        <authorList>
            <person name="Wang H."/>
        </authorList>
    </citation>
    <scope>NUCLEOTIDE SEQUENCE [LARGE SCALE GENOMIC DNA]</scope>
    <source>
        <strain evidence="2 3">C340-1</strain>
    </source>
</reference>
<gene>
    <name evidence="2" type="ORF">QSG27_27345</name>
</gene>
<dbReference type="EMBL" id="JAUJFI010000246">
    <property type="protein sequence ID" value="MDQ2106436.1"/>
    <property type="molecule type" value="Genomic_DNA"/>
</dbReference>